<evidence type="ECO:0000313" key="2">
    <source>
        <dbReference type="Proteomes" id="UP000053780"/>
    </source>
</evidence>
<protein>
    <submittedName>
        <fullName evidence="1">Uncharacterized protein</fullName>
    </submittedName>
</protein>
<gene>
    <name evidence="1" type="ORF">NAPIS_ORF01872</name>
</gene>
<keyword evidence="2" id="KW-1185">Reference proteome</keyword>
<evidence type="ECO:0000313" key="1">
    <source>
        <dbReference type="EMBL" id="EQB60556.1"/>
    </source>
</evidence>
<dbReference type="OrthoDB" id="2190427at2759"/>
<dbReference type="EMBL" id="KE647275">
    <property type="protein sequence ID" value="EQB60556.1"/>
    <property type="molecule type" value="Genomic_DNA"/>
</dbReference>
<dbReference type="VEuPathDB" id="MicrosporidiaDB:NAPIS_ORF01872"/>
<dbReference type="HOGENOM" id="CLU_073878_0_0_1"/>
<name>T0MBJ6_9MICR</name>
<organism evidence="1 2">
    <name type="scientific">Vairimorpha apis BRL 01</name>
    <dbReference type="NCBI Taxonomy" id="1037528"/>
    <lineage>
        <taxon>Eukaryota</taxon>
        <taxon>Fungi</taxon>
        <taxon>Fungi incertae sedis</taxon>
        <taxon>Microsporidia</taxon>
        <taxon>Nosematidae</taxon>
        <taxon>Vairimorpha</taxon>
    </lineage>
</organism>
<reference evidence="1 2" key="1">
    <citation type="journal article" date="2013" name="BMC Genomics">
        <title>Genome sequencing and comparative genomics of honey bee microsporidia, Nosema apis reveal novel insights into host-parasite interactions.</title>
        <authorList>
            <person name="Chen Yp."/>
            <person name="Pettis J.S."/>
            <person name="Zhao Y."/>
            <person name="Liu X."/>
            <person name="Tallon L.J."/>
            <person name="Sadzewicz L.D."/>
            <person name="Li R."/>
            <person name="Zheng H."/>
            <person name="Huang S."/>
            <person name="Zhang X."/>
            <person name="Hamilton M.C."/>
            <person name="Pernal S.F."/>
            <person name="Melathopoulos A.P."/>
            <person name="Yan X."/>
            <person name="Evans J.D."/>
        </authorList>
    </citation>
    <scope>NUCLEOTIDE SEQUENCE [LARGE SCALE GENOMIC DNA]</scope>
    <source>
        <strain evidence="1 2">BRL 01</strain>
    </source>
</reference>
<proteinExistence type="predicted"/>
<accession>T0MBJ6</accession>
<sequence length="307" mass="37561">MNHKYIYNFYKIYESHKDISDYELFYSSYKIYIETNLNEHKAILEVLKKCLYKFKNMTLISIVYRLLFSLKIELNLDYNILKKHLRKKYLRKYIFPILPENFISDQKIKRWLYSKNYEEENFFRYIKNKHKIINNYLCNPNNESLRKQLLTILHTNIYTNLDLYMKFIGSKNKHIGFLVYEILCQIVNDECVLNFNDFIIKEGIIRLNKKLEIENIENFLLFFLCFMEEKHIVYNLLSHNINEVEILLKEKYLITKSKLNKIKNISYYTLDIPKMKKCNRIFFDTNIDFDFLFNGKNYKTFSDCVEL</sequence>
<dbReference type="Proteomes" id="UP000053780">
    <property type="component" value="Unassembled WGS sequence"/>
</dbReference>
<dbReference type="AlphaFoldDB" id="T0MBJ6"/>